<evidence type="ECO:0000313" key="1">
    <source>
        <dbReference type="EMBL" id="MFG6468960.1"/>
    </source>
</evidence>
<name>A0ABW7H4Z1_9BURK</name>
<evidence type="ECO:0000313" key="2">
    <source>
        <dbReference type="Proteomes" id="UP001606303"/>
    </source>
</evidence>
<dbReference type="EMBL" id="JBIGIB010000006">
    <property type="protein sequence ID" value="MFG6468960.1"/>
    <property type="molecule type" value="Genomic_DNA"/>
</dbReference>
<organism evidence="1 2">
    <name type="scientific">Pelomonas baiyunensis</name>
    <dbReference type="NCBI Taxonomy" id="3299026"/>
    <lineage>
        <taxon>Bacteria</taxon>
        <taxon>Pseudomonadati</taxon>
        <taxon>Pseudomonadota</taxon>
        <taxon>Betaproteobacteria</taxon>
        <taxon>Burkholderiales</taxon>
        <taxon>Sphaerotilaceae</taxon>
        <taxon>Roseateles</taxon>
    </lineage>
</organism>
<gene>
    <name evidence="1" type="ORF">ACG01O_20220</name>
</gene>
<accession>A0ABW7H4Z1</accession>
<protein>
    <recommendedName>
        <fullName evidence="3">Pentapeptide repeat-containing protein</fullName>
    </recommendedName>
</protein>
<comment type="caution">
    <text evidence="1">The sequence shown here is derived from an EMBL/GenBank/DDBJ whole genome shotgun (WGS) entry which is preliminary data.</text>
</comment>
<keyword evidence="2" id="KW-1185">Reference proteome</keyword>
<dbReference type="Proteomes" id="UP001606303">
    <property type="component" value="Unassembled WGS sequence"/>
</dbReference>
<reference evidence="1 2" key="1">
    <citation type="submission" date="2024-08" db="EMBL/GenBank/DDBJ databases">
        <authorList>
            <person name="Lu H."/>
        </authorList>
    </citation>
    <scope>NUCLEOTIDE SEQUENCE [LARGE SCALE GENOMIC DNA]</scope>
    <source>
        <strain evidence="1 2">BYS87W</strain>
    </source>
</reference>
<proteinExistence type="predicted"/>
<sequence>MSRPLPTLPARLKADCSACAALCCVVPPFDAVQGFAFDKPAETACQHLCADHRCGIHAQLADQGFPGCVAFDCLGAGQRLTAQALQRFDSADWQHRPDVARWLFQAYPAVREIQEWVARLTLAAQVTGQSTLQDLADALEADAPHWADWPPSERADWQTRVQGALAPLSLAPSPSSSSH</sequence>
<dbReference type="RefSeq" id="WP_394387214.1">
    <property type="nucleotide sequence ID" value="NZ_JBIGIB010000006.1"/>
</dbReference>
<evidence type="ECO:0008006" key="3">
    <source>
        <dbReference type="Google" id="ProtNLM"/>
    </source>
</evidence>